<dbReference type="STRING" id="70415.A0A5S6R0N6"/>
<feature type="transmembrane region" description="Helical" evidence="1">
    <location>
        <begin position="1038"/>
        <end position="1060"/>
    </location>
</feature>
<keyword evidence="2" id="KW-1185">Reference proteome</keyword>
<feature type="transmembrane region" description="Helical" evidence="1">
    <location>
        <begin position="983"/>
        <end position="1004"/>
    </location>
</feature>
<organism evidence="2 3">
    <name type="scientific">Trichuris muris</name>
    <name type="common">Mouse whipworm</name>
    <dbReference type="NCBI Taxonomy" id="70415"/>
    <lineage>
        <taxon>Eukaryota</taxon>
        <taxon>Metazoa</taxon>
        <taxon>Ecdysozoa</taxon>
        <taxon>Nematoda</taxon>
        <taxon>Enoplea</taxon>
        <taxon>Dorylaimia</taxon>
        <taxon>Trichinellida</taxon>
        <taxon>Trichuridae</taxon>
        <taxon>Trichuris</taxon>
    </lineage>
</organism>
<keyword evidence="1" id="KW-0472">Membrane</keyword>
<accession>A0A5S6R0N6</accession>
<sequence length="1125" mass="126188">MLSIASEQTRSLRILKHNCSRNMFTTSIFFVFLLPCGFCLELNNFLKLPVNNRTRVIIDGLFYERAVNVLMGVMATKILRHLDDAKKSVLYNCTQGSENNAKYASCLLSYLNESSIRCSPELRRPKRSATFDFPTSKLENILRWLTQLIGRFKNDTAKLSVHSTSPEEDIARFADQNAMRELLTDSGGKAYEYFSDVRHAIATAVNEPKRENLLLTNVSAPEWFTELVENVGGLIDDMRVIEDMPNIRVLSPKIFSTNGDPKNALRILSPELLSLHDHGVNDVKHFDPIDSRLTLAEKQALLDLITEVSSGNKLNMQMKSIGDNNRVPEGKPKYVTKSSANETIGSLKALKDTKELFSKLDSSYTDEQLRMVRDRGYAFLRPDQVKLVYGDEIPDQILQCYENMTEEEKERELQAAIADIACKDMKDGGHREAKASNQLRGILLTPLVQVATVGTPAVLGFVVLSPQVFSPVILSPPLLSSTVMSPTVFSPLILSPITLNPIILNPIILNPFIMSPLTLSPVVLTPLDSSLFLLNRQMASFISLLSHCLLFLTSCSTCSKFVKLPINEHSRPVVEGLLYVRAVNALMSVIATRTLSDLKGAEKAILYNCTQSARDNQEYAKCLVPYMNKSATVQDTGGQLKQRPTDFEHIRTKRSENEDRQSLLEKIIKLVTRMVRAAKERIFRDLPSSDNNSDLLATVEEIRYNYSLVEQKSRSGEYFADLMDKMRTMLSEEDMNNVIKNRSSMPQWLLQVIEDMQTLVKEMKEIEELPNVRILSPKILSMEPDPEDMLRILSPSLLSLHEQGTHDVKNFDTIDASLTMAEKNALFELIMEVSGGEMINQIKSINKDGSMNVSPQRQRERLELTNETLETAKSLKAMQELYSYLDASYSNEQLRTARERGYAFLTADQMRFLYKQEIPEQLLSSYQRMTEKDKDEMLKKAIVGIAEGKHKSHDQRQPQVPEDKPGLLLSPLINAPQVGQPSVLGYIIISPILYSPATLSPALLTPTVMGPLVFSPVILSTVALSPVILNPFLLSPYILTPFLLTPIVLSPMVMTPLILVPKALTPLIYQPTVLSPDILCPRTLSPTILSSGVLFASILSPRYMSPYIKTNCTLCAWVGSPCIMC</sequence>
<dbReference type="PANTHER" id="PTHR21523:SF37">
    <property type="entry name" value="MLT-TEN (MLT-10) RELATED"/>
    <property type="match status" value="1"/>
</dbReference>
<dbReference type="Proteomes" id="UP000046395">
    <property type="component" value="Unassembled WGS sequence"/>
</dbReference>
<evidence type="ECO:0000313" key="2">
    <source>
        <dbReference type="Proteomes" id="UP000046395"/>
    </source>
</evidence>
<proteinExistence type="predicted"/>
<dbReference type="InterPro" id="IPR006954">
    <property type="entry name" value="Mlt-10-like"/>
</dbReference>
<dbReference type="AlphaFoldDB" id="A0A5S6R0N6"/>
<evidence type="ECO:0000256" key="1">
    <source>
        <dbReference type="SAM" id="Phobius"/>
    </source>
</evidence>
<dbReference type="WBParaSite" id="TMUE_3000013045.1">
    <property type="protein sequence ID" value="TMUE_3000013045.1"/>
    <property type="gene ID" value="WBGene00301779"/>
</dbReference>
<keyword evidence="1" id="KW-0812">Transmembrane</keyword>
<dbReference type="Pfam" id="PF04870">
    <property type="entry name" value="Moulting_cycle"/>
    <property type="match status" value="2"/>
</dbReference>
<dbReference type="PANTHER" id="PTHR21523">
    <property type="match status" value="1"/>
</dbReference>
<protein>
    <submittedName>
        <fullName evidence="3">Uncharacterized protein</fullName>
    </submittedName>
</protein>
<keyword evidence="1" id="KW-1133">Transmembrane helix</keyword>
<evidence type="ECO:0000313" key="3">
    <source>
        <dbReference type="WBParaSite" id="TMUE_3000013045.1"/>
    </source>
</evidence>
<feature type="transmembrane region" description="Helical" evidence="1">
    <location>
        <begin position="1011"/>
        <end position="1032"/>
    </location>
</feature>
<name>A0A5S6R0N6_TRIMR</name>
<reference evidence="3" key="1">
    <citation type="submission" date="2019-12" db="UniProtKB">
        <authorList>
            <consortium name="WormBaseParasite"/>
        </authorList>
    </citation>
    <scope>IDENTIFICATION</scope>
</reference>